<keyword evidence="3" id="KW-1185">Reference proteome</keyword>
<reference evidence="2" key="1">
    <citation type="submission" date="2021-01" db="EMBL/GenBank/DDBJ databases">
        <title>Whole genome shotgun sequence of Sphaerimonospora thailandensis NBRC 107569.</title>
        <authorList>
            <person name="Komaki H."/>
            <person name="Tamura T."/>
        </authorList>
    </citation>
    <scope>NUCLEOTIDE SEQUENCE</scope>
    <source>
        <strain evidence="2">NBRC 107569</strain>
    </source>
</reference>
<organism evidence="2 3">
    <name type="scientific">Sphaerimonospora thailandensis</name>
    <dbReference type="NCBI Taxonomy" id="795644"/>
    <lineage>
        <taxon>Bacteria</taxon>
        <taxon>Bacillati</taxon>
        <taxon>Actinomycetota</taxon>
        <taxon>Actinomycetes</taxon>
        <taxon>Streptosporangiales</taxon>
        <taxon>Streptosporangiaceae</taxon>
        <taxon>Sphaerimonospora</taxon>
    </lineage>
</organism>
<dbReference type="EMBL" id="BOOG01000082">
    <property type="protein sequence ID" value="GIH73315.1"/>
    <property type="molecule type" value="Genomic_DNA"/>
</dbReference>
<sequence length="163" mass="16261">MVIFRSSFSDTGQLGRHECGTSSRATLVIFAENSGGSAAADGVSSGVSSGVAGGGEDVGDDVGDDVGVWSGGTVTTEETAAGEAVVTEVLAVGSASPAAQAVAVQAVTPTMVIAITADLGFRKQAIEARYLCPPFRHPATPAPLSRDLAVSRSHPSRPGDSCA</sequence>
<evidence type="ECO:0000313" key="2">
    <source>
        <dbReference type="EMBL" id="GIH73315.1"/>
    </source>
</evidence>
<proteinExistence type="predicted"/>
<evidence type="ECO:0000256" key="1">
    <source>
        <dbReference type="SAM" id="MobiDB-lite"/>
    </source>
</evidence>
<accession>A0A8J3REL7</accession>
<protein>
    <submittedName>
        <fullName evidence="2">Uncharacterized protein</fullName>
    </submittedName>
</protein>
<name>A0A8J3REL7_9ACTN</name>
<comment type="caution">
    <text evidence="2">The sequence shown here is derived from an EMBL/GenBank/DDBJ whole genome shotgun (WGS) entry which is preliminary data.</text>
</comment>
<evidence type="ECO:0000313" key="3">
    <source>
        <dbReference type="Proteomes" id="UP000610966"/>
    </source>
</evidence>
<dbReference type="Proteomes" id="UP000610966">
    <property type="component" value="Unassembled WGS sequence"/>
</dbReference>
<dbReference type="AlphaFoldDB" id="A0A8J3REL7"/>
<feature type="region of interest" description="Disordered" evidence="1">
    <location>
        <begin position="142"/>
        <end position="163"/>
    </location>
</feature>
<gene>
    <name evidence="2" type="ORF">Mth01_55680</name>
</gene>